<proteinExistence type="predicted"/>
<protein>
    <submittedName>
        <fullName evidence="2">Putative salivary lipocalin</fullName>
    </submittedName>
</protein>
<dbReference type="Gene3D" id="2.40.128.20">
    <property type="match status" value="1"/>
</dbReference>
<evidence type="ECO:0000256" key="1">
    <source>
        <dbReference type="SAM" id="SignalP"/>
    </source>
</evidence>
<reference evidence="2" key="1">
    <citation type="submission" date="2019-12" db="EMBL/GenBank/DDBJ databases">
        <title>An insight into the sialome of adult female Ixodes ricinus ticks feeding for 6 days.</title>
        <authorList>
            <person name="Perner J."/>
            <person name="Ribeiro J.M.C."/>
        </authorList>
    </citation>
    <scope>NUCLEOTIDE SEQUENCE</scope>
    <source>
        <strain evidence="2">Semi-engorged</strain>
        <tissue evidence="2">Salivary glands</tissue>
    </source>
</reference>
<dbReference type="AlphaFoldDB" id="A0A6B0V9I9"/>
<dbReference type="InterPro" id="IPR012674">
    <property type="entry name" value="Calycin"/>
</dbReference>
<feature type="signal peptide" evidence="1">
    <location>
        <begin position="1"/>
        <end position="25"/>
    </location>
</feature>
<organism evidence="2">
    <name type="scientific">Ixodes ricinus</name>
    <name type="common">Common tick</name>
    <name type="synonym">Acarus ricinus</name>
    <dbReference type="NCBI Taxonomy" id="34613"/>
    <lineage>
        <taxon>Eukaryota</taxon>
        <taxon>Metazoa</taxon>
        <taxon>Ecdysozoa</taxon>
        <taxon>Arthropoda</taxon>
        <taxon>Chelicerata</taxon>
        <taxon>Arachnida</taxon>
        <taxon>Acari</taxon>
        <taxon>Parasitiformes</taxon>
        <taxon>Ixodida</taxon>
        <taxon>Ixodoidea</taxon>
        <taxon>Ixodidae</taxon>
        <taxon>Ixodinae</taxon>
        <taxon>Ixodes</taxon>
    </lineage>
</organism>
<keyword evidence="1" id="KW-0732">Signal</keyword>
<dbReference type="SUPFAM" id="SSF50814">
    <property type="entry name" value="Lipocalins"/>
    <property type="match status" value="1"/>
</dbReference>
<accession>A0A6B0V9I9</accession>
<sequence length="395" mass="44391">MPGRLYFGACPLLICCLTILVVTTAAPINTDVDIQSRQQTSNSDIQVLREIHGKTYSLPLSPNPKPFLVGSTVTCFTLQLLYSAEEADHKVMLWIHYTEADSGLKRVHTISFAVKEERTPSANNFHFEFEGSSKNGLTVQEAEFVHHPTSCDVLKVTLKNGDCVYIALPTSSSKSGVNGCTQTSEHGHCTYETYDVSESEVCLKYTSFKDRGRPEATEINTPSPEDNKPLLETDIQLQEYQDFKRGLLFSSLVLVYSSYGDDPFPLCMITYRPNEAPGPDGNLYILTPGVTGDQAMVQEFKPYKLDGHNDTFKAAARIRRDGGFYESRVIFTDRRQCILLRTPKYHNLCELFTGGRYTNGILNNICFFVFTVYCKQPEKRFTNLGDCWPPANRGN</sequence>
<dbReference type="EMBL" id="GIFC01016997">
    <property type="protein sequence ID" value="MXU99080.1"/>
    <property type="molecule type" value="Transcribed_RNA"/>
</dbReference>
<feature type="chain" id="PRO_5025376621" evidence="1">
    <location>
        <begin position="26"/>
        <end position="395"/>
    </location>
</feature>
<name>A0A6B0V9I9_IXORI</name>
<evidence type="ECO:0000313" key="2">
    <source>
        <dbReference type="EMBL" id="MXU99080.1"/>
    </source>
</evidence>